<dbReference type="InterPro" id="IPR036928">
    <property type="entry name" value="AS_sf"/>
</dbReference>
<dbReference type="SUPFAM" id="SSF75304">
    <property type="entry name" value="Amidase signature (AS) enzymes"/>
    <property type="match status" value="1"/>
</dbReference>
<evidence type="ECO:0000313" key="2">
    <source>
        <dbReference type="Proteomes" id="UP000626109"/>
    </source>
</evidence>
<name>A0A813IGM4_POLGL</name>
<proteinExistence type="predicted"/>
<comment type="caution">
    <text evidence="1">The sequence shown here is derived from an EMBL/GenBank/DDBJ whole genome shotgun (WGS) entry which is preliminary data.</text>
</comment>
<feature type="non-terminal residue" evidence="1">
    <location>
        <position position="1"/>
    </location>
</feature>
<dbReference type="EMBL" id="CAJNNW010010966">
    <property type="protein sequence ID" value="CAE8652611.1"/>
    <property type="molecule type" value="Genomic_DNA"/>
</dbReference>
<organism evidence="1 2">
    <name type="scientific">Polarella glacialis</name>
    <name type="common">Dinoflagellate</name>
    <dbReference type="NCBI Taxonomy" id="89957"/>
    <lineage>
        <taxon>Eukaryota</taxon>
        <taxon>Sar</taxon>
        <taxon>Alveolata</taxon>
        <taxon>Dinophyceae</taxon>
        <taxon>Suessiales</taxon>
        <taxon>Suessiaceae</taxon>
        <taxon>Polarella</taxon>
    </lineage>
</organism>
<gene>
    <name evidence="1" type="ORF">PGLA2088_LOCUS9831</name>
</gene>
<evidence type="ECO:0000313" key="1">
    <source>
        <dbReference type="EMBL" id="CAE8652611.1"/>
    </source>
</evidence>
<dbReference type="Proteomes" id="UP000626109">
    <property type="component" value="Unassembled WGS sequence"/>
</dbReference>
<accession>A0A813IGM4</accession>
<sequence length="132" mass="14371">VGPCDTPGPLATSVRDIMLMDSVITGIKHDLKEASAVTGLLKGLRIAAPPDWIAADKFANKTTAVSWEASIGALTEQGVEVVREDMGEEMFMKTGFANFFKSSWKELDAYLEAHRRSGAKHEALELSTQDFV</sequence>
<protein>
    <submittedName>
        <fullName evidence="1">Uncharacterized protein</fullName>
    </submittedName>
</protein>
<dbReference type="AlphaFoldDB" id="A0A813IGM4"/>
<reference evidence="1" key="1">
    <citation type="submission" date="2021-02" db="EMBL/GenBank/DDBJ databases">
        <authorList>
            <person name="Dougan E. K."/>
            <person name="Rhodes N."/>
            <person name="Thang M."/>
            <person name="Chan C."/>
        </authorList>
    </citation>
    <scope>NUCLEOTIDE SEQUENCE</scope>
</reference>
<dbReference type="Gene3D" id="3.90.1300.10">
    <property type="entry name" value="Amidase signature (AS) domain"/>
    <property type="match status" value="1"/>
</dbReference>
<feature type="non-terminal residue" evidence="1">
    <location>
        <position position="132"/>
    </location>
</feature>